<accession>A0A0F9L6Q0</accession>
<evidence type="ECO:0000259" key="1">
    <source>
        <dbReference type="Pfam" id="PF01206"/>
    </source>
</evidence>
<protein>
    <recommendedName>
        <fullName evidence="1">UPF0033 domain-containing protein</fullName>
    </recommendedName>
</protein>
<organism evidence="2">
    <name type="scientific">marine sediment metagenome</name>
    <dbReference type="NCBI Taxonomy" id="412755"/>
    <lineage>
        <taxon>unclassified sequences</taxon>
        <taxon>metagenomes</taxon>
        <taxon>ecological metagenomes</taxon>
    </lineage>
</organism>
<dbReference type="InterPro" id="IPR001455">
    <property type="entry name" value="TusA-like"/>
</dbReference>
<dbReference type="Gene3D" id="3.30.110.40">
    <property type="entry name" value="TusA-like domain"/>
    <property type="match status" value="1"/>
</dbReference>
<name>A0A0F9L6Q0_9ZZZZ</name>
<dbReference type="SUPFAM" id="SSF64307">
    <property type="entry name" value="SirA-like"/>
    <property type="match status" value="1"/>
</dbReference>
<evidence type="ECO:0000313" key="2">
    <source>
        <dbReference type="EMBL" id="KKM23310.1"/>
    </source>
</evidence>
<comment type="caution">
    <text evidence="2">The sequence shown here is derived from an EMBL/GenBank/DDBJ whole genome shotgun (WGS) entry which is preliminary data.</text>
</comment>
<feature type="domain" description="UPF0033" evidence="1">
    <location>
        <begin position="7"/>
        <end position="69"/>
    </location>
</feature>
<sequence length="77" mass="8676">MSNVIESVDLTLYGCPMHYIKAREILSKMAQDQAIIFKINNGDAVEDVMKSLRQDGQDCEIESTQSLTTTVKVIKRI</sequence>
<dbReference type="EMBL" id="LAZR01013150">
    <property type="protein sequence ID" value="KKM23310.1"/>
    <property type="molecule type" value="Genomic_DNA"/>
</dbReference>
<gene>
    <name evidence="2" type="ORF">LCGC14_1616500</name>
</gene>
<dbReference type="Pfam" id="PF01206">
    <property type="entry name" value="TusA"/>
    <property type="match status" value="1"/>
</dbReference>
<dbReference type="InterPro" id="IPR036868">
    <property type="entry name" value="TusA-like_sf"/>
</dbReference>
<proteinExistence type="predicted"/>
<dbReference type="AlphaFoldDB" id="A0A0F9L6Q0"/>
<reference evidence="2" key="1">
    <citation type="journal article" date="2015" name="Nature">
        <title>Complex archaea that bridge the gap between prokaryotes and eukaryotes.</title>
        <authorList>
            <person name="Spang A."/>
            <person name="Saw J.H."/>
            <person name="Jorgensen S.L."/>
            <person name="Zaremba-Niedzwiedzka K."/>
            <person name="Martijn J."/>
            <person name="Lind A.E."/>
            <person name="van Eijk R."/>
            <person name="Schleper C."/>
            <person name="Guy L."/>
            <person name="Ettema T.J."/>
        </authorList>
    </citation>
    <scope>NUCLEOTIDE SEQUENCE</scope>
</reference>